<protein>
    <submittedName>
        <fullName evidence="3">Uncharacterized protein</fullName>
    </submittedName>
</protein>
<evidence type="ECO:0000313" key="4">
    <source>
        <dbReference type="Proteomes" id="UP000198287"/>
    </source>
</evidence>
<organism evidence="3 4">
    <name type="scientific">Folsomia candida</name>
    <name type="common">Springtail</name>
    <dbReference type="NCBI Taxonomy" id="158441"/>
    <lineage>
        <taxon>Eukaryota</taxon>
        <taxon>Metazoa</taxon>
        <taxon>Ecdysozoa</taxon>
        <taxon>Arthropoda</taxon>
        <taxon>Hexapoda</taxon>
        <taxon>Collembola</taxon>
        <taxon>Entomobryomorpha</taxon>
        <taxon>Isotomoidea</taxon>
        <taxon>Isotomidae</taxon>
        <taxon>Proisotominae</taxon>
        <taxon>Folsomia</taxon>
    </lineage>
</organism>
<accession>A0A226DE92</accession>
<feature type="signal peptide" evidence="2">
    <location>
        <begin position="1"/>
        <end position="16"/>
    </location>
</feature>
<evidence type="ECO:0000256" key="1">
    <source>
        <dbReference type="SAM" id="MobiDB-lite"/>
    </source>
</evidence>
<sequence length="361" mass="39789">MFKVSPIFALFSIVSGVQIVFDKASDTNQLLQVTCPYQDDSDFWVYGNPRQPRIDIFPEKVGFWTSAETPCSLIYYGGSLPKPKKIILSVYMALSGRPAKMSISGSETPGGPLQDISHIDTPEGLWTEEEIYLPQLPGSGVAVLNFTLFGDGAASFVLVDKIIIDLGDGPIEPISITTDYLAPEHWPFNDCTYVDDFRTLGCPVDPLEESEPGYWSPCQEKACRIEYGTHPAVIPLSVRITGYVKNEGQIMVGIPVGSGENTSFIIIDTKSSNEGAWVDYVVNLRRHQEYKYGILLMHNGGTAVLDWVTFLFQDEDTTGQPTTQLPTTVPPTQPPTTTGGAGRIMSSFFSTLVMFVLRKVY</sequence>
<name>A0A226DE92_FOLCA</name>
<feature type="compositionally biased region" description="Low complexity" evidence="1">
    <location>
        <begin position="318"/>
        <end position="327"/>
    </location>
</feature>
<proteinExistence type="predicted"/>
<feature type="region of interest" description="Disordered" evidence="1">
    <location>
        <begin position="318"/>
        <end position="340"/>
    </location>
</feature>
<dbReference type="Proteomes" id="UP000198287">
    <property type="component" value="Unassembled WGS sequence"/>
</dbReference>
<comment type="caution">
    <text evidence="3">The sequence shown here is derived from an EMBL/GenBank/DDBJ whole genome shotgun (WGS) entry which is preliminary data.</text>
</comment>
<feature type="chain" id="PRO_5012782033" evidence="2">
    <location>
        <begin position="17"/>
        <end position="361"/>
    </location>
</feature>
<gene>
    <name evidence="3" type="ORF">Fcan01_22133</name>
</gene>
<dbReference type="OrthoDB" id="8297885at2759"/>
<dbReference type="EMBL" id="LNIX01000023">
    <property type="protein sequence ID" value="OXA43174.1"/>
    <property type="molecule type" value="Genomic_DNA"/>
</dbReference>
<dbReference type="AlphaFoldDB" id="A0A226DE92"/>
<keyword evidence="4" id="KW-1185">Reference proteome</keyword>
<keyword evidence="2" id="KW-0732">Signal</keyword>
<evidence type="ECO:0000313" key="3">
    <source>
        <dbReference type="EMBL" id="OXA43174.1"/>
    </source>
</evidence>
<evidence type="ECO:0000256" key="2">
    <source>
        <dbReference type="SAM" id="SignalP"/>
    </source>
</evidence>
<reference evidence="3 4" key="1">
    <citation type="submission" date="2015-12" db="EMBL/GenBank/DDBJ databases">
        <title>The genome of Folsomia candida.</title>
        <authorList>
            <person name="Faddeeva A."/>
            <person name="Derks M.F."/>
            <person name="Anvar Y."/>
            <person name="Smit S."/>
            <person name="Van Straalen N."/>
            <person name="Roelofs D."/>
        </authorList>
    </citation>
    <scope>NUCLEOTIDE SEQUENCE [LARGE SCALE GENOMIC DNA]</scope>
    <source>
        <strain evidence="3 4">VU population</strain>
        <tissue evidence="3">Whole body</tissue>
    </source>
</reference>